<comment type="similarity">
    <text evidence="7">Belongs to the Aux/IAA family.</text>
</comment>
<comment type="caution">
    <text evidence="10">The sequence shown here is derived from an EMBL/GenBank/DDBJ whole genome shotgun (WGS) entry which is preliminary data.</text>
</comment>
<feature type="domain" description="PB1" evidence="9">
    <location>
        <begin position="213"/>
        <end position="297"/>
    </location>
</feature>
<evidence type="ECO:0000256" key="2">
    <source>
        <dbReference type="ARBA" id="ARBA00011726"/>
    </source>
</evidence>
<dbReference type="InterPro" id="IPR053793">
    <property type="entry name" value="PB1-like"/>
</dbReference>
<evidence type="ECO:0000256" key="7">
    <source>
        <dbReference type="RuleBase" id="RU004549"/>
    </source>
</evidence>
<name>A0ABU6TVW6_9FABA</name>
<evidence type="ECO:0000313" key="10">
    <source>
        <dbReference type="EMBL" id="MED6152979.1"/>
    </source>
</evidence>
<dbReference type="PANTHER" id="PTHR31384">
    <property type="entry name" value="AUXIN RESPONSE FACTOR 4-RELATED"/>
    <property type="match status" value="1"/>
</dbReference>
<evidence type="ECO:0000256" key="8">
    <source>
        <dbReference type="SAM" id="MobiDB-lite"/>
    </source>
</evidence>
<dbReference type="Gene3D" id="3.10.20.90">
    <property type="entry name" value="Phosphatidylinositol 3-kinase Catalytic Subunit, Chain A, domain 1"/>
    <property type="match status" value="1"/>
</dbReference>
<accession>A0ABU6TVW6</accession>
<feature type="region of interest" description="Disordered" evidence="8">
    <location>
        <begin position="1"/>
        <end position="107"/>
    </location>
</feature>
<feature type="compositionally biased region" description="Polar residues" evidence="8">
    <location>
        <begin position="81"/>
        <end position="105"/>
    </location>
</feature>
<comment type="subcellular location">
    <subcellularLocation>
        <location evidence="1 7">Nucleus</location>
    </subcellularLocation>
</comment>
<keyword evidence="3 7" id="KW-0805">Transcription regulation</keyword>
<reference evidence="10 11" key="1">
    <citation type="journal article" date="2023" name="Plants (Basel)">
        <title>Bridging the Gap: Combining Genomics and Transcriptomics Approaches to Understand Stylosanthes scabra, an Orphan Legume from the Brazilian Caatinga.</title>
        <authorList>
            <person name="Ferreira-Neto J.R.C."/>
            <person name="da Silva M.D."/>
            <person name="Binneck E."/>
            <person name="de Melo N.F."/>
            <person name="da Silva R.H."/>
            <person name="de Melo A.L.T.M."/>
            <person name="Pandolfi V."/>
            <person name="Bustamante F.O."/>
            <person name="Brasileiro-Vidal A.C."/>
            <person name="Benko-Iseppon A.M."/>
        </authorList>
    </citation>
    <scope>NUCLEOTIDE SEQUENCE [LARGE SCALE GENOMIC DNA]</scope>
    <source>
        <tissue evidence="10">Leaves</tissue>
    </source>
</reference>
<evidence type="ECO:0000256" key="1">
    <source>
        <dbReference type="ARBA" id="ARBA00004123"/>
    </source>
</evidence>
<keyword evidence="4 7" id="KW-0804">Transcription</keyword>
<evidence type="ECO:0000256" key="4">
    <source>
        <dbReference type="ARBA" id="ARBA00023163"/>
    </source>
</evidence>
<keyword evidence="11" id="KW-1185">Reference proteome</keyword>
<evidence type="ECO:0000259" key="9">
    <source>
        <dbReference type="PROSITE" id="PS51745"/>
    </source>
</evidence>
<dbReference type="InterPro" id="IPR044835">
    <property type="entry name" value="ARF_plant"/>
</dbReference>
<organism evidence="10 11">
    <name type="scientific">Stylosanthes scabra</name>
    <dbReference type="NCBI Taxonomy" id="79078"/>
    <lineage>
        <taxon>Eukaryota</taxon>
        <taxon>Viridiplantae</taxon>
        <taxon>Streptophyta</taxon>
        <taxon>Embryophyta</taxon>
        <taxon>Tracheophyta</taxon>
        <taxon>Spermatophyta</taxon>
        <taxon>Magnoliopsida</taxon>
        <taxon>eudicotyledons</taxon>
        <taxon>Gunneridae</taxon>
        <taxon>Pentapetalae</taxon>
        <taxon>rosids</taxon>
        <taxon>fabids</taxon>
        <taxon>Fabales</taxon>
        <taxon>Fabaceae</taxon>
        <taxon>Papilionoideae</taxon>
        <taxon>50 kb inversion clade</taxon>
        <taxon>dalbergioids sensu lato</taxon>
        <taxon>Dalbergieae</taxon>
        <taxon>Pterocarpus clade</taxon>
        <taxon>Stylosanthes</taxon>
    </lineage>
</organism>
<dbReference type="PROSITE" id="PS51745">
    <property type="entry name" value="PB1"/>
    <property type="match status" value="1"/>
</dbReference>
<comment type="function">
    <text evidence="7">Aux/IAA proteins are short-lived transcriptional factors that function as repressors of early auxin response genes at low auxin concentrations.</text>
</comment>
<dbReference type="PANTHER" id="PTHR31384:SF3">
    <property type="entry name" value="AUXIN RESPONSE FACTOR 8"/>
    <property type="match status" value="1"/>
</dbReference>
<protein>
    <recommendedName>
        <fullName evidence="7">Auxin-induced protein</fullName>
    </recommendedName>
</protein>
<keyword evidence="7" id="KW-0678">Repressor</keyword>
<evidence type="ECO:0000256" key="3">
    <source>
        <dbReference type="ARBA" id="ARBA00023015"/>
    </source>
</evidence>
<evidence type="ECO:0000256" key="6">
    <source>
        <dbReference type="ARBA" id="ARBA00023294"/>
    </source>
</evidence>
<sequence>MSQQLFQKPHNNREDHAQQHQHQQHTYQDALLVQSDQLHQRQHSSLPSPSYSKPEFADSSIKFEGSGSPGQNMLGSLCPEGSSNLLNLSRGGQSIPTEQLSQQSWPPKYTPLQVNAFANSMSHVQYSGKDIAVASPHCNSDAQNPTLFGVNIDSSGLLLPTTVPHYTTSSADTDASTMPLGDSGFQGPLYACMQESSELMQSAGQVDPQNQTPTFVKVYKSGSVGRSLDISRFSSYHELREELAQMFGIEGKLEDPLRSGWQLVFIDRENDILLLGDDPWESFVNNVWYIKILSHEDIQKMGEAVESRDGVPGLPSIGEY</sequence>
<evidence type="ECO:0000256" key="5">
    <source>
        <dbReference type="ARBA" id="ARBA00023242"/>
    </source>
</evidence>
<evidence type="ECO:0000313" key="11">
    <source>
        <dbReference type="Proteomes" id="UP001341840"/>
    </source>
</evidence>
<keyword evidence="5 7" id="KW-0539">Nucleus</keyword>
<dbReference type="SUPFAM" id="SSF54277">
    <property type="entry name" value="CAD &amp; PB1 domains"/>
    <property type="match status" value="1"/>
</dbReference>
<dbReference type="EMBL" id="JASCZI010092987">
    <property type="protein sequence ID" value="MED6152979.1"/>
    <property type="molecule type" value="Genomic_DNA"/>
</dbReference>
<comment type="subunit">
    <text evidence="2 7">Homodimers and heterodimers.</text>
</comment>
<dbReference type="Proteomes" id="UP001341840">
    <property type="component" value="Unassembled WGS sequence"/>
</dbReference>
<dbReference type="InterPro" id="IPR033389">
    <property type="entry name" value="AUX/IAA_dom"/>
</dbReference>
<dbReference type="Pfam" id="PF02309">
    <property type="entry name" value="AUX_IAA"/>
    <property type="match status" value="1"/>
</dbReference>
<gene>
    <name evidence="10" type="primary">ARF8_6</name>
    <name evidence="10" type="ORF">PIB30_097176</name>
</gene>
<proteinExistence type="inferred from homology"/>
<keyword evidence="6 7" id="KW-0927">Auxin signaling pathway</keyword>